<protein>
    <recommendedName>
        <fullName evidence="3">Universal stress protein family protein</fullName>
    </recommendedName>
</protein>
<dbReference type="RefSeq" id="WP_146579117.1">
    <property type="nucleotide sequence ID" value="NZ_SJPM01000008.1"/>
</dbReference>
<dbReference type="EMBL" id="SJPM01000008">
    <property type="protein sequence ID" value="TWT94155.1"/>
    <property type="molecule type" value="Genomic_DNA"/>
</dbReference>
<dbReference type="Proteomes" id="UP000316213">
    <property type="component" value="Unassembled WGS sequence"/>
</dbReference>
<organism evidence="1 2">
    <name type="scientific">Neorhodopirellula pilleata</name>
    <dbReference type="NCBI Taxonomy" id="2714738"/>
    <lineage>
        <taxon>Bacteria</taxon>
        <taxon>Pseudomonadati</taxon>
        <taxon>Planctomycetota</taxon>
        <taxon>Planctomycetia</taxon>
        <taxon>Pirellulales</taxon>
        <taxon>Pirellulaceae</taxon>
        <taxon>Neorhodopirellula</taxon>
    </lineage>
</organism>
<sequence length="312" mass="34138">MDQTNDLDREVDDAMRLFERAHVGSAAPIPPIRPARILLVLDGSDQDLTSIRSADYLRGRHNTETLILDAREANVGQGAGLAGEAVGQIGNSRSIERIQGDAFDAILHSLKQHQVNLVILPCPFGRSFETVGQDSAGTVIDVMLSRCPVPLLITRRTDQTLAECVKRVCVLVSSECDVESRAAGWAFGMAAPQAEVSLNLVVEKEHFENVRSLIEAIHPGERFDSSKLSEILTKTHQNLHAAMNATAHEMKMNYHLLPQAGETAPPNPLSDPGQQLLVLPLEVDDRFTQGFVQDRIRRSPHPILIVPGHVPG</sequence>
<dbReference type="OrthoDB" id="249888at2"/>
<gene>
    <name evidence="1" type="ORF">Pla100_37640</name>
</gene>
<dbReference type="AlphaFoldDB" id="A0A5C6A457"/>
<evidence type="ECO:0000313" key="2">
    <source>
        <dbReference type="Proteomes" id="UP000316213"/>
    </source>
</evidence>
<proteinExistence type="predicted"/>
<dbReference type="SUPFAM" id="SSF52402">
    <property type="entry name" value="Adenine nucleotide alpha hydrolases-like"/>
    <property type="match status" value="1"/>
</dbReference>
<keyword evidence="2" id="KW-1185">Reference proteome</keyword>
<dbReference type="Gene3D" id="3.40.50.12370">
    <property type="match status" value="1"/>
</dbReference>
<name>A0A5C6A457_9BACT</name>
<evidence type="ECO:0008006" key="3">
    <source>
        <dbReference type="Google" id="ProtNLM"/>
    </source>
</evidence>
<accession>A0A5C6A457</accession>
<evidence type="ECO:0000313" key="1">
    <source>
        <dbReference type="EMBL" id="TWT94155.1"/>
    </source>
</evidence>
<reference evidence="1 2" key="1">
    <citation type="submission" date="2019-02" db="EMBL/GenBank/DDBJ databases">
        <title>Deep-cultivation of Planctomycetes and their phenomic and genomic characterization uncovers novel biology.</title>
        <authorList>
            <person name="Wiegand S."/>
            <person name="Jogler M."/>
            <person name="Boedeker C."/>
            <person name="Pinto D."/>
            <person name="Vollmers J."/>
            <person name="Rivas-Marin E."/>
            <person name="Kohn T."/>
            <person name="Peeters S.H."/>
            <person name="Heuer A."/>
            <person name="Rast P."/>
            <person name="Oberbeckmann S."/>
            <person name="Bunk B."/>
            <person name="Jeske O."/>
            <person name="Meyerdierks A."/>
            <person name="Storesund J.E."/>
            <person name="Kallscheuer N."/>
            <person name="Luecker S."/>
            <person name="Lage O.M."/>
            <person name="Pohl T."/>
            <person name="Merkel B.J."/>
            <person name="Hornburger P."/>
            <person name="Mueller R.-W."/>
            <person name="Bruemmer F."/>
            <person name="Labrenz M."/>
            <person name="Spormann A.M."/>
            <person name="Op Den Camp H."/>
            <person name="Overmann J."/>
            <person name="Amann R."/>
            <person name="Jetten M.S.M."/>
            <person name="Mascher T."/>
            <person name="Medema M.H."/>
            <person name="Devos D.P."/>
            <person name="Kaster A.-K."/>
            <person name="Ovreas L."/>
            <person name="Rohde M."/>
            <person name="Galperin M.Y."/>
            <person name="Jogler C."/>
        </authorList>
    </citation>
    <scope>NUCLEOTIDE SEQUENCE [LARGE SCALE GENOMIC DNA]</scope>
    <source>
        <strain evidence="1 2">Pla100</strain>
    </source>
</reference>
<comment type="caution">
    <text evidence="1">The sequence shown here is derived from an EMBL/GenBank/DDBJ whole genome shotgun (WGS) entry which is preliminary data.</text>
</comment>